<feature type="transmembrane region" description="Helical" evidence="1">
    <location>
        <begin position="146"/>
        <end position="165"/>
    </location>
</feature>
<evidence type="ECO:0000313" key="3">
    <source>
        <dbReference type="Proteomes" id="UP000260943"/>
    </source>
</evidence>
<feature type="transmembrane region" description="Helical" evidence="1">
    <location>
        <begin position="12"/>
        <end position="34"/>
    </location>
</feature>
<feature type="transmembrane region" description="Helical" evidence="1">
    <location>
        <begin position="372"/>
        <end position="397"/>
    </location>
</feature>
<comment type="caution">
    <text evidence="2">The sequence shown here is derived from an EMBL/GenBank/DDBJ whole genome shotgun (WGS) entry which is preliminary data.</text>
</comment>
<feature type="transmembrane region" description="Helical" evidence="1">
    <location>
        <begin position="201"/>
        <end position="218"/>
    </location>
</feature>
<feature type="transmembrane region" description="Helical" evidence="1">
    <location>
        <begin position="54"/>
        <end position="75"/>
    </location>
</feature>
<evidence type="ECO:0008006" key="4">
    <source>
        <dbReference type="Google" id="ProtNLM"/>
    </source>
</evidence>
<sequence length="455" mass="47786">MILLLVGDVREHWHVWFGVLAVAAAFGYMGGWFASFSATAAADPMASTSFFFRSAAQAILMFSALSGCVVLSSTARGSIFSLRRTYALWQVINIPPAVVGFAVIVQIALVGVFGSCLGLALCWASSPAVFSALFKDIDLFEGVRLLTGLSLYPAVMGVSLLVSVLGGARAARAAACAPPVLALRDERSVEGASARMTPLRWLAALAACAAAAWCVSTVDPALAPVDFGQSTWLVFLPIAIPVLITAFSPVLLPRILRAVTCPLSRWTAWLLARRSARHGLTQSLSIETFLVVAMGIVAGFYSMMDLMGRYATACDLPIGSGFDLDPRLACVMFAGPVILAAVGSCANVVLALRVRERDASLLEVWGATPRQVCVVSVLEAFMHVVTAGSAALIAVVLSNMIAAHALGLGAGSATLSVRFAPAALIAVAGFVVLVVAELMPVFRVIRVAPVRFLNE</sequence>
<dbReference type="AlphaFoldDB" id="A0A3E4QVX6"/>
<dbReference type="Proteomes" id="UP000260943">
    <property type="component" value="Unassembled WGS sequence"/>
</dbReference>
<organism evidence="2 3">
    <name type="scientific">Collinsella tanakaei</name>
    <dbReference type="NCBI Taxonomy" id="626935"/>
    <lineage>
        <taxon>Bacteria</taxon>
        <taxon>Bacillati</taxon>
        <taxon>Actinomycetota</taxon>
        <taxon>Coriobacteriia</taxon>
        <taxon>Coriobacteriales</taxon>
        <taxon>Coriobacteriaceae</taxon>
        <taxon>Collinsella</taxon>
    </lineage>
</organism>
<feature type="transmembrane region" description="Helical" evidence="1">
    <location>
        <begin position="284"/>
        <end position="303"/>
    </location>
</feature>
<feature type="transmembrane region" description="Helical" evidence="1">
    <location>
        <begin position="230"/>
        <end position="252"/>
    </location>
</feature>
<reference evidence="2 3" key="1">
    <citation type="submission" date="2018-08" db="EMBL/GenBank/DDBJ databases">
        <title>A genome reference for cultivated species of the human gut microbiota.</title>
        <authorList>
            <person name="Zou Y."/>
            <person name="Xue W."/>
            <person name="Luo G."/>
        </authorList>
    </citation>
    <scope>NUCLEOTIDE SEQUENCE [LARGE SCALE GENOMIC DNA]</scope>
    <source>
        <strain evidence="2 3">TF08-14</strain>
    </source>
</reference>
<feature type="transmembrane region" description="Helical" evidence="1">
    <location>
        <begin position="96"/>
        <end position="126"/>
    </location>
</feature>
<feature type="transmembrane region" description="Helical" evidence="1">
    <location>
        <begin position="417"/>
        <end position="436"/>
    </location>
</feature>
<keyword evidence="1" id="KW-0472">Membrane</keyword>
<keyword evidence="1" id="KW-1133">Transmembrane helix</keyword>
<accession>A0A3E4QVX6</accession>
<dbReference type="EMBL" id="QSRJ01000003">
    <property type="protein sequence ID" value="RGL11247.1"/>
    <property type="molecule type" value="Genomic_DNA"/>
</dbReference>
<evidence type="ECO:0000256" key="1">
    <source>
        <dbReference type="SAM" id="Phobius"/>
    </source>
</evidence>
<evidence type="ECO:0000313" key="2">
    <source>
        <dbReference type="EMBL" id="RGL11247.1"/>
    </source>
</evidence>
<keyword evidence="1" id="KW-0812">Transmembrane</keyword>
<gene>
    <name evidence="2" type="ORF">DXC81_03810</name>
</gene>
<name>A0A3E4QVX6_9ACTN</name>
<proteinExistence type="predicted"/>
<feature type="transmembrane region" description="Helical" evidence="1">
    <location>
        <begin position="331"/>
        <end position="352"/>
    </location>
</feature>
<protein>
    <recommendedName>
        <fullName evidence="4">ABC transporter permease</fullName>
    </recommendedName>
</protein>